<name>A0ABZ1P389_STRVL</name>
<sequence length="696" mass="70344">MTGRVLDALFAPRGIAVVGASRDASKLGAALARSVAGFPGYVGLVSARRPDPAGGLYGSVAEAAEHGPVDLALLCVPAPGCVDAVTEAAKAGARAAVVYGGGFAEAGPEGERYQRDLADVVERTGIRLLGPNTSGFLTSGLTASFVPGAADVPDGRIAVVAASGGVNHALAFLLSEAGHGVSLAVGLGNGLDVTAEDVLDHLADDPHTTAVALHIESVADGRRLTDAVARLAATRPVVALVVGRHDIGAFAASHTGALATSWRTTRAALAQAGAVLVDDERALVDAVGALSLVRLPATADPGVGVVTAQAGPGLLLLDQLRGRRAAVPELAENTRRALAAVLPPLTYQANPVDTGRPGPGFAAVLRAVAADGAVDLIAGYALHEPGAFDLVEAVAAAGDGVPLLLGVGGAGDGVRRVRRALLDRGVPVAGDPHGLAAMTGALLADARARSRTTADAAPVAPTRLDVGPGPWDEDQAKTLLDRLGVPTMPRRACADRTEAHRALAELPGPVAVKLLDASVLHKTEIGGVRLGVRTPEELDAALDDIEAAGARLTRRQPHIQRFLVETMAPSGIDLVVGARRDPVFGPVVLVGLGGTTAEALADVSIRLAPLGVAEAAAMPGDLAGHALLDGWRGGPVLDRTALGETVTALGALLAARPELAEIEINPLRLTAQGLVALDAVCIAAEPEVVTDGRTHQ</sequence>
<accession>A0ABZ1P389</accession>
<dbReference type="Gene3D" id="3.30.1490.20">
    <property type="entry name" value="ATP-grasp fold, A domain"/>
    <property type="match status" value="1"/>
</dbReference>
<evidence type="ECO:0000259" key="1">
    <source>
        <dbReference type="SMART" id="SM00881"/>
    </source>
</evidence>
<reference evidence="2 3" key="1">
    <citation type="submission" date="2022-10" db="EMBL/GenBank/DDBJ databases">
        <title>The complete genomes of actinobacterial strains from the NBC collection.</title>
        <authorList>
            <person name="Joergensen T.S."/>
            <person name="Alvarez Arevalo M."/>
            <person name="Sterndorff E.B."/>
            <person name="Faurdal D."/>
            <person name="Vuksanovic O."/>
            <person name="Mourched A.-S."/>
            <person name="Charusanti P."/>
            <person name="Shaw S."/>
            <person name="Blin K."/>
            <person name="Weber T."/>
        </authorList>
    </citation>
    <scope>NUCLEOTIDE SEQUENCE [LARGE SCALE GENOMIC DNA]</scope>
    <source>
        <strain evidence="2 3">NBC_00456</strain>
    </source>
</reference>
<dbReference type="Proteomes" id="UP001341259">
    <property type="component" value="Chromosome"/>
</dbReference>
<dbReference type="RefSeq" id="WP_328346415.1">
    <property type="nucleotide sequence ID" value="NZ_CP107906.1"/>
</dbReference>
<dbReference type="InterPro" id="IPR016102">
    <property type="entry name" value="Succinyl-CoA_synth-like"/>
</dbReference>
<dbReference type="SUPFAM" id="SSF56059">
    <property type="entry name" value="Glutathione synthetase ATP-binding domain-like"/>
    <property type="match status" value="1"/>
</dbReference>
<dbReference type="Gene3D" id="3.40.50.720">
    <property type="entry name" value="NAD(P)-binding Rossmann-like Domain"/>
    <property type="match status" value="1"/>
</dbReference>
<dbReference type="EMBL" id="CP107906">
    <property type="protein sequence ID" value="WUG98519.1"/>
    <property type="molecule type" value="Genomic_DNA"/>
</dbReference>
<dbReference type="Pfam" id="PF13607">
    <property type="entry name" value="Succ_CoA_lig"/>
    <property type="match status" value="1"/>
</dbReference>
<proteinExistence type="predicted"/>
<dbReference type="PANTHER" id="PTHR42793:SF1">
    <property type="entry name" value="PEPTIDYL-LYSINE N-ACETYLTRANSFERASE PATZ"/>
    <property type="match status" value="1"/>
</dbReference>
<keyword evidence="3" id="KW-1185">Reference proteome</keyword>
<dbReference type="InterPro" id="IPR036291">
    <property type="entry name" value="NAD(P)-bd_dom_sf"/>
</dbReference>
<protein>
    <submittedName>
        <fullName evidence="2">Acetate--CoA ligase family protein</fullName>
    </submittedName>
</protein>
<gene>
    <name evidence="2" type="ORF">OHB29_39165</name>
</gene>
<dbReference type="SUPFAM" id="SSF51735">
    <property type="entry name" value="NAD(P)-binding Rossmann-fold domains"/>
    <property type="match status" value="1"/>
</dbReference>
<feature type="domain" description="CoA-binding" evidence="1">
    <location>
        <begin position="9"/>
        <end position="103"/>
    </location>
</feature>
<dbReference type="InterPro" id="IPR003781">
    <property type="entry name" value="CoA-bd"/>
</dbReference>
<dbReference type="InterPro" id="IPR032875">
    <property type="entry name" value="Succ_CoA_lig_flav_dom"/>
</dbReference>
<dbReference type="Pfam" id="PF13380">
    <property type="entry name" value="CoA_binding_2"/>
    <property type="match status" value="1"/>
</dbReference>
<keyword evidence="2" id="KW-0436">Ligase</keyword>
<dbReference type="PANTHER" id="PTHR42793">
    <property type="entry name" value="COA BINDING DOMAIN CONTAINING PROTEIN"/>
    <property type="match status" value="1"/>
</dbReference>
<evidence type="ECO:0000313" key="2">
    <source>
        <dbReference type="EMBL" id="WUG98519.1"/>
    </source>
</evidence>
<dbReference type="SMART" id="SM00881">
    <property type="entry name" value="CoA_binding"/>
    <property type="match status" value="1"/>
</dbReference>
<dbReference type="GO" id="GO:0016874">
    <property type="term" value="F:ligase activity"/>
    <property type="evidence" value="ECO:0007669"/>
    <property type="project" value="UniProtKB-KW"/>
</dbReference>
<dbReference type="Pfam" id="PF13549">
    <property type="entry name" value="ATP-grasp_5"/>
    <property type="match status" value="1"/>
</dbReference>
<dbReference type="Gene3D" id="3.40.50.261">
    <property type="entry name" value="Succinyl-CoA synthetase domains"/>
    <property type="match status" value="2"/>
</dbReference>
<dbReference type="SUPFAM" id="SSF52210">
    <property type="entry name" value="Succinyl-CoA synthetase domains"/>
    <property type="match status" value="2"/>
</dbReference>
<organism evidence="2 3">
    <name type="scientific">Streptomyces violaceus</name>
    <name type="common">Streptomyces venezuelae</name>
    <dbReference type="NCBI Taxonomy" id="1936"/>
    <lineage>
        <taxon>Bacteria</taxon>
        <taxon>Bacillati</taxon>
        <taxon>Actinomycetota</taxon>
        <taxon>Actinomycetes</taxon>
        <taxon>Kitasatosporales</taxon>
        <taxon>Streptomycetaceae</taxon>
        <taxon>Streptomyces</taxon>
    </lineage>
</organism>
<evidence type="ECO:0000313" key="3">
    <source>
        <dbReference type="Proteomes" id="UP001341259"/>
    </source>
</evidence>
<dbReference type="InterPro" id="IPR013815">
    <property type="entry name" value="ATP_grasp_subdomain_1"/>
</dbReference>
<dbReference type="Gene3D" id="3.30.470.20">
    <property type="entry name" value="ATP-grasp fold, B domain"/>
    <property type="match status" value="1"/>
</dbReference>